<evidence type="ECO:0000256" key="1">
    <source>
        <dbReference type="ARBA" id="ARBA00007689"/>
    </source>
</evidence>
<proteinExistence type="inferred from homology"/>
<dbReference type="AlphaFoldDB" id="A0A3M8DAL6"/>
<gene>
    <name evidence="3" type="ORF">EDM56_19445</name>
</gene>
<dbReference type="Proteomes" id="UP000271031">
    <property type="component" value="Unassembled WGS sequence"/>
</dbReference>
<dbReference type="GO" id="GO:0016787">
    <property type="term" value="F:hydrolase activity"/>
    <property type="evidence" value="ECO:0007669"/>
    <property type="project" value="UniProtKB-KW"/>
</dbReference>
<dbReference type="PANTHER" id="PTHR37828">
    <property type="entry name" value="GSR2449 PROTEIN"/>
    <property type="match status" value="1"/>
</dbReference>
<comment type="similarity">
    <text evidence="1">Belongs to the YciI family.</text>
</comment>
<dbReference type="SUPFAM" id="SSF54909">
    <property type="entry name" value="Dimeric alpha+beta barrel"/>
    <property type="match status" value="1"/>
</dbReference>
<evidence type="ECO:0000259" key="2">
    <source>
        <dbReference type="Pfam" id="PF03795"/>
    </source>
</evidence>
<organism evidence="3 4">
    <name type="scientific">Brevibacillus fluminis</name>
    <dbReference type="NCBI Taxonomy" id="511487"/>
    <lineage>
        <taxon>Bacteria</taxon>
        <taxon>Bacillati</taxon>
        <taxon>Bacillota</taxon>
        <taxon>Bacilli</taxon>
        <taxon>Bacillales</taxon>
        <taxon>Paenibacillaceae</taxon>
        <taxon>Brevibacillus</taxon>
    </lineage>
</organism>
<keyword evidence="4" id="KW-1185">Reference proteome</keyword>
<dbReference type="OrthoDB" id="9814407at2"/>
<feature type="domain" description="YCII-related" evidence="2">
    <location>
        <begin position="1"/>
        <end position="82"/>
    </location>
</feature>
<sequence length="95" mass="11283">MFFVVLTYQKPIAEVEKHLEEHIRFLDAQYEAKKFIFSGRRNPRVGGVILVNSTSREEVLNILQDDPFKKHEIAEYELIEFTPSKYDERFASFLE</sequence>
<dbReference type="InterPro" id="IPR011008">
    <property type="entry name" value="Dimeric_a/b-barrel"/>
</dbReference>
<dbReference type="PANTHER" id="PTHR37828:SF1">
    <property type="entry name" value="YCII-RELATED DOMAIN-CONTAINING PROTEIN"/>
    <property type="match status" value="1"/>
</dbReference>
<protein>
    <submittedName>
        <fullName evidence="3">GTP cyclohydrolase</fullName>
    </submittedName>
</protein>
<accession>A0A3M8DAL6</accession>
<dbReference type="InterPro" id="IPR005545">
    <property type="entry name" value="YCII"/>
</dbReference>
<name>A0A3M8DAL6_9BACL</name>
<dbReference type="Gene3D" id="3.30.70.1060">
    <property type="entry name" value="Dimeric alpha+beta barrel"/>
    <property type="match status" value="1"/>
</dbReference>
<evidence type="ECO:0000313" key="4">
    <source>
        <dbReference type="Proteomes" id="UP000271031"/>
    </source>
</evidence>
<keyword evidence="3" id="KW-0378">Hydrolase</keyword>
<dbReference type="RefSeq" id="WP_122919571.1">
    <property type="nucleotide sequence ID" value="NZ_RHHQ01000015.1"/>
</dbReference>
<dbReference type="Pfam" id="PF03795">
    <property type="entry name" value="YCII"/>
    <property type="match status" value="1"/>
</dbReference>
<evidence type="ECO:0000313" key="3">
    <source>
        <dbReference type="EMBL" id="RNB85086.1"/>
    </source>
</evidence>
<dbReference type="EMBL" id="RHHQ01000015">
    <property type="protein sequence ID" value="RNB85086.1"/>
    <property type="molecule type" value="Genomic_DNA"/>
</dbReference>
<comment type="caution">
    <text evidence="3">The sequence shown here is derived from an EMBL/GenBank/DDBJ whole genome shotgun (WGS) entry which is preliminary data.</text>
</comment>
<reference evidence="3 4" key="1">
    <citation type="submission" date="2018-10" db="EMBL/GenBank/DDBJ databases">
        <title>Phylogenomics of Brevibacillus.</title>
        <authorList>
            <person name="Dunlap C."/>
        </authorList>
    </citation>
    <scope>NUCLEOTIDE SEQUENCE [LARGE SCALE GENOMIC DNA]</scope>
    <source>
        <strain evidence="3 4">JCM 15716</strain>
    </source>
</reference>